<dbReference type="Pfam" id="PF21761">
    <property type="entry name" value="RedAm-like_C"/>
    <property type="match status" value="1"/>
</dbReference>
<dbReference type="GO" id="GO:0031491">
    <property type="term" value="F:nucleosome binding"/>
    <property type="evidence" value="ECO:0007669"/>
    <property type="project" value="TreeGrafter"/>
</dbReference>
<reference evidence="5" key="1">
    <citation type="journal article" date="2015" name="Genome Announc.">
        <title>Draft Genome Sequence of Thiostrepton-Producing Streptomyces azureus ATCC 14921.</title>
        <authorList>
            <person name="Sakihara K."/>
            <person name="Maeda J."/>
            <person name="Tashiro K."/>
            <person name="Fujino Y."/>
            <person name="Kuhara S."/>
            <person name="Ohshima T."/>
            <person name="Ogata S."/>
            <person name="Doi K."/>
        </authorList>
    </citation>
    <scope>NUCLEOTIDE SEQUENCE [LARGE SCALE GENOMIC DNA]</scope>
    <source>
        <strain evidence="5">ATCC14921</strain>
    </source>
</reference>
<sequence length="288" mass="29320">MMRTSTPVTVLGLGLMGGALAGAFLRGGHPTTVWNRTTAKADDLVARGATLAESPSAALAAAPLVVVCVSDYDAVADVLDGPLDGRVVVNLTSGTPSRARALAEEVARRGGGYLDGGIMAVPETVGTSDAVLAYSGPRPLYDAHESALASLGTGLHLGDDPGLSATHEMATLVLMWGMLDGFLNGAAILGTAGVSATAYLPLAQRAIDTVAGWLPGYARQADHGTYPADDGTIDTHLAAMAHVVEESESLGVNAELPRLVKALAERAAAAGHGASGYAALVEQFRRRA</sequence>
<dbReference type="GO" id="GO:0003677">
    <property type="term" value="F:DNA binding"/>
    <property type="evidence" value="ECO:0007669"/>
    <property type="project" value="TreeGrafter"/>
</dbReference>
<dbReference type="InterPro" id="IPR051265">
    <property type="entry name" value="HIBADH-related_NP60_sf"/>
</dbReference>
<dbReference type="GO" id="GO:0140673">
    <property type="term" value="P:transcription elongation-coupled chromatin remodeling"/>
    <property type="evidence" value="ECO:0007669"/>
    <property type="project" value="TreeGrafter"/>
</dbReference>
<gene>
    <name evidence="5" type="ORF">SAZU_6605</name>
</gene>
<keyword evidence="2" id="KW-0560">Oxidoreductase</keyword>
<dbReference type="PANTHER" id="PTHR43580">
    <property type="entry name" value="OXIDOREDUCTASE GLYR1-RELATED"/>
    <property type="match status" value="1"/>
</dbReference>
<comment type="similarity">
    <text evidence="1">Belongs to the HIBADH-related family.</text>
</comment>
<dbReference type="PANTHER" id="PTHR43580:SF2">
    <property type="entry name" value="CYTOKINE-LIKE NUCLEAR FACTOR N-PAC"/>
    <property type="match status" value="1"/>
</dbReference>
<evidence type="ECO:0000313" key="6">
    <source>
        <dbReference type="Proteomes" id="UP000053859"/>
    </source>
</evidence>
<evidence type="ECO:0000256" key="1">
    <source>
        <dbReference type="ARBA" id="ARBA00009080"/>
    </source>
</evidence>
<evidence type="ECO:0000259" key="4">
    <source>
        <dbReference type="Pfam" id="PF21761"/>
    </source>
</evidence>
<dbReference type="InterPro" id="IPR036291">
    <property type="entry name" value="NAD(P)-bd_dom_sf"/>
</dbReference>
<dbReference type="AlphaFoldDB" id="A0A0K8PV25"/>
<evidence type="ECO:0000313" key="5">
    <source>
        <dbReference type="EMBL" id="GAP51732.1"/>
    </source>
</evidence>
<dbReference type="InterPro" id="IPR013328">
    <property type="entry name" value="6PGD_dom2"/>
</dbReference>
<keyword evidence="6" id="KW-1185">Reference proteome</keyword>
<dbReference type="Gene3D" id="1.10.1040.10">
    <property type="entry name" value="N-(1-d-carboxylethyl)-l-norvaline Dehydrogenase, domain 2"/>
    <property type="match status" value="1"/>
</dbReference>
<dbReference type="Pfam" id="PF03446">
    <property type="entry name" value="NAD_binding_2"/>
    <property type="match status" value="1"/>
</dbReference>
<dbReference type="SUPFAM" id="SSF51735">
    <property type="entry name" value="NAD(P)-binding Rossmann-fold domains"/>
    <property type="match status" value="1"/>
</dbReference>
<dbReference type="GO" id="GO:0016491">
    <property type="term" value="F:oxidoreductase activity"/>
    <property type="evidence" value="ECO:0007669"/>
    <property type="project" value="UniProtKB-KW"/>
</dbReference>
<dbReference type="EMBL" id="DF968383">
    <property type="protein sequence ID" value="GAP51732.1"/>
    <property type="molecule type" value="Genomic_DNA"/>
</dbReference>
<dbReference type="InterPro" id="IPR006115">
    <property type="entry name" value="6PGDH_NADP-bd"/>
</dbReference>
<name>A0A0K8PV25_STRAJ</name>
<feature type="domain" description="NADPH-dependent reductive aminase-like C-terminal" evidence="4">
    <location>
        <begin position="160"/>
        <end position="286"/>
    </location>
</feature>
<dbReference type="GO" id="GO:0050661">
    <property type="term" value="F:NADP binding"/>
    <property type="evidence" value="ECO:0007669"/>
    <property type="project" value="InterPro"/>
</dbReference>
<proteinExistence type="inferred from homology"/>
<dbReference type="Gene3D" id="3.40.50.720">
    <property type="entry name" value="NAD(P)-binding Rossmann-like Domain"/>
    <property type="match status" value="1"/>
</dbReference>
<dbReference type="GO" id="GO:0000785">
    <property type="term" value="C:chromatin"/>
    <property type="evidence" value="ECO:0007669"/>
    <property type="project" value="TreeGrafter"/>
</dbReference>
<dbReference type="Proteomes" id="UP000053859">
    <property type="component" value="Unassembled WGS sequence"/>
</dbReference>
<dbReference type="InterPro" id="IPR048666">
    <property type="entry name" value="RedAm-like_C"/>
</dbReference>
<dbReference type="PIRSF" id="PIRSF000103">
    <property type="entry name" value="HIBADH"/>
    <property type="match status" value="1"/>
</dbReference>
<evidence type="ECO:0000256" key="2">
    <source>
        <dbReference type="ARBA" id="ARBA00023002"/>
    </source>
</evidence>
<accession>A0A0K8PV25</accession>
<feature type="domain" description="6-phosphogluconate dehydrogenase NADP-binding" evidence="3">
    <location>
        <begin position="8"/>
        <end position="153"/>
    </location>
</feature>
<dbReference type="OrthoDB" id="4029976at2"/>
<evidence type="ECO:0000259" key="3">
    <source>
        <dbReference type="Pfam" id="PF03446"/>
    </source>
</evidence>
<dbReference type="InterPro" id="IPR015815">
    <property type="entry name" value="HIBADH-related"/>
</dbReference>
<dbReference type="PATRIC" id="fig|146537.3.peg.6935"/>
<protein>
    <submittedName>
        <fullName evidence="5">Putative dehydrogenase</fullName>
    </submittedName>
</protein>
<organism evidence="5 6">
    <name type="scientific">Streptomyces azureus</name>
    <dbReference type="NCBI Taxonomy" id="146537"/>
    <lineage>
        <taxon>Bacteria</taxon>
        <taxon>Bacillati</taxon>
        <taxon>Actinomycetota</taxon>
        <taxon>Actinomycetes</taxon>
        <taxon>Kitasatosporales</taxon>
        <taxon>Streptomycetaceae</taxon>
        <taxon>Streptomyces</taxon>
    </lineage>
</organism>